<sequence>MVTMANVKFEDNQMIVGISGLDKVWGFKGDFKIPIDHVSDLTVESRDQMQKDGKWGLVNLRAPGLGLPTKKVGTFYGSFYGEASQMNQSKKSKKSYLDVSSKDNILFVTLNNEKYDYLFLTVANPAELMSQFQRLKGNQ</sequence>
<dbReference type="Proteomes" id="UP000052013">
    <property type="component" value="Unassembled WGS sequence"/>
</dbReference>
<gene>
    <name evidence="1" type="ORF">FC85_GL002483</name>
</gene>
<dbReference type="AlphaFoldDB" id="A0A0R1SFC3"/>
<comment type="caution">
    <text evidence="1">The sequence shown here is derived from an EMBL/GenBank/DDBJ whole genome shotgun (WGS) entry which is preliminary data.</text>
</comment>
<accession>A0A0R1SFC3</accession>
<dbReference type="EMBL" id="AZEY01000028">
    <property type="protein sequence ID" value="KRL67967.1"/>
    <property type="molecule type" value="Genomic_DNA"/>
</dbReference>
<dbReference type="STRING" id="1423739.FC85_GL002483"/>
<evidence type="ECO:0000313" key="1">
    <source>
        <dbReference type="EMBL" id="KRL67967.1"/>
    </source>
</evidence>
<organism evidence="1 2">
    <name type="scientific">Lentilactobacillus diolivorans DSM 14421</name>
    <dbReference type="NCBI Taxonomy" id="1423739"/>
    <lineage>
        <taxon>Bacteria</taxon>
        <taxon>Bacillati</taxon>
        <taxon>Bacillota</taxon>
        <taxon>Bacilli</taxon>
        <taxon>Lactobacillales</taxon>
        <taxon>Lactobacillaceae</taxon>
        <taxon>Lentilactobacillus</taxon>
    </lineage>
</organism>
<proteinExistence type="predicted"/>
<reference evidence="1 2" key="1">
    <citation type="journal article" date="2015" name="Genome Announc.">
        <title>Expanding the biotechnology potential of lactobacilli through comparative genomics of 213 strains and associated genera.</title>
        <authorList>
            <person name="Sun Z."/>
            <person name="Harris H.M."/>
            <person name="McCann A."/>
            <person name="Guo C."/>
            <person name="Argimon S."/>
            <person name="Zhang W."/>
            <person name="Yang X."/>
            <person name="Jeffery I.B."/>
            <person name="Cooney J.C."/>
            <person name="Kagawa T.F."/>
            <person name="Liu W."/>
            <person name="Song Y."/>
            <person name="Salvetti E."/>
            <person name="Wrobel A."/>
            <person name="Rasinkangas P."/>
            <person name="Parkhill J."/>
            <person name="Rea M.C."/>
            <person name="O'Sullivan O."/>
            <person name="Ritari J."/>
            <person name="Douillard F.P."/>
            <person name="Paul Ross R."/>
            <person name="Yang R."/>
            <person name="Briner A.E."/>
            <person name="Felis G.E."/>
            <person name="de Vos W.M."/>
            <person name="Barrangou R."/>
            <person name="Klaenhammer T.R."/>
            <person name="Caufield P.W."/>
            <person name="Cui Y."/>
            <person name="Zhang H."/>
            <person name="O'Toole P.W."/>
        </authorList>
    </citation>
    <scope>NUCLEOTIDE SEQUENCE [LARGE SCALE GENOMIC DNA]</scope>
    <source>
        <strain evidence="1 2">DSM 14421</strain>
    </source>
</reference>
<evidence type="ECO:0008006" key="3">
    <source>
        <dbReference type="Google" id="ProtNLM"/>
    </source>
</evidence>
<protein>
    <recommendedName>
        <fullName evidence="3">Bacterial Pleckstrin homology domain-containing protein</fullName>
    </recommendedName>
</protein>
<evidence type="ECO:0000313" key="2">
    <source>
        <dbReference type="Proteomes" id="UP000052013"/>
    </source>
</evidence>
<name>A0A0R1SFC3_9LACO</name>
<dbReference type="PATRIC" id="fig|1423739.3.peg.2584"/>